<name>F0SAT0_PSESL</name>
<gene>
    <name evidence="2" type="ordered locus">Pedsa_3165</name>
</gene>
<organism evidence="2 3">
    <name type="scientific">Pseudopedobacter saltans (strain ATCC 51119 / DSM 12145 / JCM 21818 / CCUG 39354 / LMG 10337 / NBRC 100064 / NCIMB 13643)</name>
    <name type="common">Pedobacter saltans</name>
    <dbReference type="NCBI Taxonomy" id="762903"/>
    <lineage>
        <taxon>Bacteria</taxon>
        <taxon>Pseudomonadati</taxon>
        <taxon>Bacteroidota</taxon>
        <taxon>Sphingobacteriia</taxon>
        <taxon>Sphingobacteriales</taxon>
        <taxon>Sphingobacteriaceae</taxon>
        <taxon>Pseudopedobacter</taxon>
    </lineage>
</organism>
<sequence length="196" mass="21753">MKDSILKTINSAIKHWFIPLIVGILFLILSFYVWVQPIGSYIALAVIFSISFLLSGIAEIIFSLSNKSEMDNWAWTLAFGIINVLIGILLMANPALSMVTLALYVGFIIVFRSISGISASIELKNYGVGNWGWMMFWSILGLIFGFILLWNPLFAGLTLVAWTALGFLAMGIFSISFALKLKSLKNLKNDLSSRSE</sequence>
<evidence type="ECO:0000256" key="1">
    <source>
        <dbReference type="SAM" id="Phobius"/>
    </source>
</evidence>
<dbReference type="Proteomes" id="UP000000310">
    <property type="component" value="Chromosome"/>
</dbReference>
<dbReference type="OrthoDB" id="7059775at2"/>
<dbReference type="HOGENOM" id="CLU_091585_5_0_10"/>
<keyword evidence="1" id="KW-0812">Transmembrane</keyword>
<dbReference type="PANTHER" id="PTHR34989">
    <property type="entry name" value="PROTEIN HDED"/>
    <property type="match status" value="1"/>
</dbReference>
<proteinExistence type="predicted"/>
<protein>
    <recommendedName>
        <fullName evidence="4">HdeD family acid-resistance protein</fullName>
    </recommendedName>
</protein>
<feature type="transmembrane region" description="Helical" evidence="1">
    <location>
        <begin position="74"/>
        <end position="92"/>
    </location>
</feature>
<dbReference type="eggNOG" id="COG3247">
    <property type="taxonomic scope" value="Bacteria"/>
</dbReference>
<keyword evidence="1" id="KW-0472">Membrane</keyword>
<dbReference type="KEGG" id="psn:Pedsa_3165"/>
<reference evidence="3" key="2">
    <citation type="submission" date="2011-02" db="EMBL/GenBank/DDBJ databases">
        <title>The complete genome of Pedobacter saltans DSM 12145.</title>
        <authorList>
            <consortium name="US DOE Joint Genome Institute (JGI-PGF)"/>
            <person name="Lucas S."/>
            <person name="Copeland A."/>
            <person name="Lapidus A."/>
            <person name="Bruce D."/>
            <person name="Goodwin L."/>
            <person name="Pitluck S."/>
            <person name="Kyrpides N."/>
            <person name="Mavromatis K."/>
            <person name="Pagani I."/>
            <person name="Ivanova N."/>
            <person name="Ovchinnikova G."/>
            <person name="Lu M."/>
            <person name="Detter J.C."/>
            <person name="Han C."/>
            <person name="Land M."/>
            <person name="Hauser L."/>
            <person name="Markowitz V."/>
            <person name="Cheng J.-F."/>
            <person name="Hugenholtz P."/>
            <person name="Woyke T."/>
            <person name="Wu D."/>
            <person name="Tindall B."/>
            <person name="Pomrenke H.G."/>
            <person name="Brambilla E."/>
            <person name="Klenk H.-P."/>
            <person name="Eisen J.A."/>
        </authorList>
    </citation>
    <scope>NUCLEOTIDE SEQUENCE [LARGE SCALE GENOMIC DNA]</scope>
    <source>
        <strain evidence="3">ATCC 51119 / DSM 12145 / JCM 21818 / LMG 10337 / NBRC 100064 / NCIMB 13643</strain>
    </source>
</reference>
<dbReference type="InterPro" id="IPR052712">
    <property type="entry name" value="Acid_resist_chaperone_HdeD"/>
</dbReference>
<dbReference type="EMBL" id="CP002545">
    <property type="protein sequence ID" value="ADY53701.1"/>
    <property type="molecule type" value="Genomic_DNA"/>
</dbReference>
<dbReference type="AlphaFoldDB" id="F0SAT0"/>
<dbReference type="Pfam" id="PF03729">
    <property type="entry name" value="DUF308"/>
    <property type="match status" value="2"/>
</dbReference>
<reference evidence="2 3" key="1">
    <citation type="journal article" date="2011" name="Stand. Genomic Sci.">
        <title>Complete genome sequence of the gliding, heparinolytic Pedobacter saltans type strain (113).</title>
        <authorList>
            <person name="Liolios K."/>
            <person name="Sikorski J."/>
            <person name="Lu M."/>
            <person name="Nolan M."/>
            <person name="Lapidus A."/>
            <person name="Lucas S."/>
            <person name="Hammon N."/>
            <person name="Deshpande S."/>
            <person name="Cheng J.F."/>
            <person name="Tapia R."/>
            <person name="Han C."/>
            <person name="Goodwin L."/>
            <person name="Pitluck S."/>
            <person name="Huntemann M."/>
            <person name="Ivanova N."/>
            <person name="Pagani I."/>
            <person name="Mavromatis K."/>
            <person name="Ovchinikova G."/>
            <person name="Pati A."/>
            <person name="Chen A."/>
            <person name="Palaniappan K."/>
            <person name="Land M."/>
            <person name="Hauser L."/>
            <person name="Brambilla E.M."/>
            <person name="Kotsyurbenko O."/>
            <person name="Rohde M."/>
            <person name="Tindall B.J."/>
            <person name="Abt B."/>
            <person name="Goker M."/>
            <person name="Detter J.C."/>
            <person name="Woyke T."/>
            <person name="Bristow J."/>
            <person name="Eisen J.A."/>
            <person name="Markowitz V."/>
            <person name="Hugenholtz P."/>
            <person name="Klenk H.P."/>
            <person name="Kyrpides N.C."/>
        </authorList>
    </citation>
    <scope>NUCLEOTIDE SEQUENCE [LARGE SCALE GENOMIC DNA]</scope>
    <source>
        <strain evidence="3">ATCC 51119 / DSM 12145 / JCM 21818 / LMG 10337 / NBRC 100064 / NCIMB 13643</strain>
    </source>
</reference>
<feature type="transmembrane region" description="Helical" evidence="1">
    <location>
        <begin position="98"/>
        <end position="119"/>
    </location>
</feature>
<evidence type="ECO:0008006" key="4">
    <source>
        <dbReference type="Google" id="ProtNLM"/>
    </source>
</evidence>
<dbReference type="RefSeq" id="WP_013634186.1">
    <property type="nucleotide sequence ID" value="NC_015177.1"/>
</dbReference>
<dbReference type="STRING" id="762903.Pedsa_3165"/>
<feature type="transmembrane region" description="Helical" evidence="1">
    <location>
        <begin position="41"/>
        <end position="62"/>
    </location>
</feature>
<keyword evidence="3" id="KW-1185">Reference proteome</keyword>
<feature type="transmembrane region" description="Helical" evidence="1">
    <location>
        <begin position="131"/>
        <end position="153"/>
    </location>
</feature>
<evidence type="ECO:0000313" key="3">
    <source>
        <dbReference type="Proteomes" id="UP000000310"/>
    </source>
</evidence>
<feature type="transmembrane region" description="Helical" evidence="1">
    <location>
        <begin position="159"/>
        <end position="179"/>
    </location>
</feature>
<keyword evidence="1" id="KW-1133">Transmembrane helix</keyword>
<dbReference type="GO" id="GO:0005886">
    <property type="term" value="C:plasma membrane"/>
    <property type="evidence" value="ECO:0007669"/>
    <property type="project" value="TreeGrafter"/>
</dbReference>
<evidence type="ECO:0000313" key="2">
    <source>
        <dbReference type="EMBL" id="ADY53701.1"/>
    </source>
</evidence>
<accession>F0SAT0</accession>
<dbReference type="PANTHER" id="PTHR34989:SF1">
    <property type="entry name" value="PROTEIN HDED"/>
    <property type="match status" value="1"/>
</dbReference>
<feature type="transmembrane region" description="Helical" evidence="1">
    <location>
        <begin position="12"/>
        <end position="35"/>
    </location>
</feature>
<dbReference type="InterPro" id="IPR005325">
    <property type="entry name" value="DUF308_memb"/>
</dbReference>